<keyword evidence="4" id="KW-1185">Reference proteome</keyword>
<comment type="caution">
    <text evidence="3">The sequence shown here is derived from an EMBL/GenBank/DDBJ whole genome shotgun (WGS) entry which is preliminary data.</text>
</comment>
<accession>A0A318D018</accession>
<dbReference type="PROSITE" id="PS50198">
    <property type="entry name" value="PPIC_PPIASE_2"/>
    <property type="match status" value="1"/>
</dbReference>
<organism evidence="3 4">
    <name type="scientific">Kangiella spongicola</name>
    <dbReference type="NCBI Taxonomy" id="796379"/>
    <lineage>
        <taxon>Bacteria</taxon>
        <taxon>Pseudomonadati</taxon>
        <taxon>Pseudomonadota</taxon>
        <taxon>Gammaproteobacteria</taxon>
        <taxon>Kangiellales</taxon>
        <taxon>Kangiellaceae</taxon>
        <taxon>Kangiella</taxon>
    </lineage>
</organism>
<dbReference type="GO" id="GO:0003755">
    <property type="term" value="F:peptidyl-prolyl cis-trans isomerase activity"/>
    <property type="evidence" value="ECO:0007669"/>
    <property type="project" value="UniProtKB-KW"/>
</dbReference>
<name>A0A318D018_9GAMM</name>
<evidence type="ECO:0000259" key="2">
    <source>
        <dbReference type="PROSITE" id="PS50198"/>
    </source>
</evidence>
<dbReference type="InterPro" id="IPR000297">
    <property type="entry name" value="PPIase_PpiC"/>
</dbReference>
<evidence type="ECO:0000313" key="3">
    <source>
        <dbReference type="EMBL" id="PXF62572.1"/>
    </source>
</evidence>
<evidence type="ECO:0000256" key="1">
    <source>
        <dbReference type="PROSITE-ProRule" id="PRU00278"/>
    </source>
</evidence>
<keyword evidence="1" id="KW-0697">Rotamase</keyword>
<dbReference type="RefSeq" id="WP_110201481.1">
    <property type="nucleotide sequence ID" value="NZ_QICH01000003.1"/>
</dbReference>
<proteinExistence type="predicted"/>
<dbReference type="SUPFAM" id="SSF54534">
    <property type="entry name" value="FKBP-like"/>
    <property type="match status" value="1"/>
</dbReference>
<dbReference type="PANTHER" id="PTHR43629">
    <property type="entry name" value="PEPTIDYL-PROLYL CIS-TRANS ISOMERASE"/>
    <property type="match status" value="1"/>
</dbReference>
<dbReference type="Pfam" id="PF13616">
    <property type="entry name" value="Rotamase_3"/>
    <property type="match status" value="1"/>
</dbReference>
<protein>
    <submittedName>
        <fullName evidence="3">Peptidylprolyl isomerase</fullName>
    </submittedName>
</protein>
<dbReference type="InterPro" id="IPR052204">
    <property type="entry name" value="PpiC/parvulin_rotamase"/>
</dbReference>
<dbReference type="InterPro" id="IPR046357">
    <property type="entry name" value="PPIase_dom_sf"/>
</dbReference>
<sequence length="98" mass="10790">MKASARHILVSDKKLCQNIKKEIDSGAEFSLMASKHSQCPSASRGGELGIFRKGMMVAAFDEVVFSQPLKVVHGPVKTSFGYHLIEIIEREESVPETV</sequence>
<dbReference type="AlphaFoldDB" id="A0A318D018"/>
<gene>
    <name evidence="3" type="ORF">DL796_09535</name>
</gene>
<reference evidence="3 4" key="1">
    <citation type="submission" date="2018-05" db="EMBL/GenBank/DDBJ databases">
        <title>Kangiella spongicola genome sequence.</title>
        <authorList>
            <person name="Maclea K.S."/>
            <person name="Goen A.E."/>
            <person name="Kelley C."/>
            <person name="Underriner A."/>
            <person name="Silverwood T."/>
            <person name="Trachtenberg A.M."/>
        </authorList>
    </citation>
    <scope>NUCLEOTIDE SEQUENCE [LARGE SCALE GENOMIC DNA]</scope>
    <source>
        <strain evidence="3 4">ATCC BAA-2076</strain>
    </source>
</reference>
<dbReference type="PANTHER" id="PTHR43629:SF2">
    <property type="entry name" value="RHODANESE-LIKE_PPIC DOMAIN-CONTAINING PROTEIN 12, CHLOROPLASTIC"/>
    <property type="match status" value="1"/>
</dbReference>
<dbReference type="Gene3D" id="3.10.50.40">
    <property type="match status" value="1"/>
</dbReference>
<feature type="domain" description="PpiC" evidence="2">
    <location>
        <begin position="1"/>
        <end position="89"/>
    </location>
</feature>
<dbReference type="OrthoDB" id="14196at2"/>
<evidence type="ECO:0000313" key="4">
    <source>
        <dbReference type="Proteomes" id="UP000247689"/>
    </source>
</evidence>
<dbReference type="Proteomes" id="UP000247689">
    <property type="component" value="Unassembled WGS sequence"/>
</dbReference>
<keyword evidence="1 3" id="KW-0413">Isomerase</keyword>
<dbReference type="EMBL" id="QICH01000003">
    <property type="protein sequence ID" value="PXF62572.1"/>
    <property type="molecule type" value="Genomic_DNA"/>
</dbReference>